<dbReference type="Proteomes" id="UP000823775">
    <property type="component" value="Unassembled WGS sequence"/>
</dbReference>
<reference evidence="1 2" key="1">
    <citation type="journal article" date="2021" name="BMC Genomics">
        <title>Datura genome reveals duplications of psychoactive alkaloid biosynthetic genes and high mutation rate following tissue culture.</title>
        <authorList>
            <person name="Rajewski A."/>
            <person name="Carter-House D."/>
            <person name="Stajich J."/>
            <person name="Litt A."/>
        </authorList>
    </citation>
    <scope>NUCLEOTIDE SEQUENCE [LARGE SCALE GENOMIC DNA]</scope>
    <source>
        <strain evidence="1">AR-01</strain>
    </source>
</reference>
<sequence>NGVYPFDLSDVFFPPIFSVNDDAIDILGGNVLQGCELKELKDDTQFIRHMFCLEREKSFIEEILYTRLKSIGIVAGNFLHSEHFAKIRTAFYRDFS</sequence>
<name>A0ABS8RYC9_DATST</name>
<evidence type="ECO:0000313" key="2">
    <source>
        <dbReference type="Proteomes" id="UP000823775"/>
    </source>
</evidence>
<proteinExistence type="predicted"/>
<gene>
    <name evidence="1" type="ORF">HAX54_009909</name>
</gene>
<feature type="non-terminal residue" evidence="1">
    <location>
        <position position="1"/>
    </location>
</feature>
<comment type="caution">
    <text evidence="1">The sequence shown here is derived from an EMBL/GenBank/DDBJ whole genome shotgun (WGS) entry which is preliminary data.</text>
</comment>
<evidence type="ECO:0000313" key="1">
    <source>
        <dbReference type="EMBL" id="MCD7451181.1"/>
    </source>
</evidence>
<organism evidence="1 2">
    <name type="scientific">Datura stramonium</name>
    <name type="common">Jimsonweed</name>
    <name type="synonym">Common thornapple</name>
    <dbReference type="NCBI Taxonomy" id="4076"/>
    <lineage>
        <taxon>Eukaryota</taxon>
        <taxon>Viridiplantae</taxon>
        <taxon>Streptophyta</taxon>
        <taxon>Embryophyta</taxon>
        <taxon>Tracheophyta</taxon>
        <taxon>Spermatophyta</taxon>
        <taxon>Magnoliopsida</taxon>
        <taxon>eudicotyledons</taxon>
        <taxon>Gunneridae</taxon>
        <taxon>Pentapetalae</taxon>
        <taxon>asterids</taxon>
        <taxon>lamiids</taxon>
        <taxon>Solanales</taxon>
        <taxon>Solanaceae</taxon>
        <taxon>Solanoideae</taxon>
        <taxon>Datureae</taxon>
        <taxon>Datura</taxon>
    </lineage>
</organism>
<keyword evidence="2" id="KW-1185">Reference proteome</keyword>
<protein>
    <submittedName>
        <fullName evidence="1">Uncharacterized protein</fullName>
    </submittedName>
</protein>
<dbReference type="EMBL" id="JACEIK010000154">
    <property type="protein sequence ID" value="MCD7451181.1"/>
    <property type="molecule type" value="Genomic_DNA"/>
</dbReference>
<accession>A0ABS8RYC9</accession>